<keyword evidence="2" id="KW-0067">ATP-binding</keyword>
<dbReference type="AlphaFoldDB" id="A0A1H3S9G1"/>
<evidence type="ECO:0000313" key="2">
    <source>
        <dbReference type="EMBL" id="SDZ34544.1"/>
    </source>
</evidence>
<gene>
    <name evidence="2" type="ORF">SAMN05421547_1194</name>
</gene>
<feature type="domain" description="Uncharacterised" evidence="1">
    <location>
        <begin position="1"/>
        <end position="52"/>
    </location>
</feature>
<name>A0A1H3S9G1_9BURK</name>
<keyword evidence="2" id="KW-0378">Hydrolase</keyword>
<accession>A0A1H3S9G1</accession>
<keyword evidence="2" id="KW-0347">Helicase</keyword>
<dbReference type="Pfam" id="PF07514">
    <property type="entry name" value="TraI_2"/>
    <property type="match status" value="1"/>
</dbReference>
<evidence type="ECO:0000259" key="1">
    <source>
        <dbReference type="Pfam" id="PF07514"/>
    </source>
</evidence>
<dbReference type="GO" id="GO:0004386">
    <property type="term" value="F:helicase activity"/>
    <property type="evidence" value="ECO:0007669"/>
    <property type="project" value="UniProtKB-KW"/>
</dbReference>
<evidence type="ECO:0000313" key="3">
    <source>
        <dbReference type="Proteomes" id="UP000183417"/>
    </source>
</evidence>
<dbReference type="EMBL" id="FNPE01000019">
    <property type="protein sequence ID" value="SDZ34544.1"/>
    <property type="molecule type" value="Genomic_DNA"/>
</dbReference>
<protein>
    <submittedName>
        <fullName evidence="2">Putative helicase</fullName>
    </submittedName>
</protein>
<dbReference type="InterPro" id="IPR011119">
    <property type="entry name" value="Unchr_helicase_relaxase_TraI"/>
</dbReference>
<keyword evidence="2" id="KW-0547">Nucleotide-binding</keyword>
<dbReference type="Proteomes" id="UP000183417">
    <property type="component" value="Unassembled WGS sequence"/>
</dbReference>
<proteinExistence type="predicted"/>
<dbReference type="Gene3D" id="1.10.3210.40">
    <property type="match status" value="1"/>
</dbReference>
<reference evidence="2 3" key="1">
    <citation type="submission" date="2016-10" db="EMBL/GenBank/DDBJ databases">
        <authorList>
            <person name="de Groot N.N."/>
        </authorList>
    </citation>
    <scope>NUCLEOTIDE SEQUENCE [LARGE SCALE GENOMIC DNA]</scope>
    <source>
        <strain evidence="2 3">LMG 24775</strain>
    </source>
</reference>
<sequence>MVLAALTWRNAMLLPGGSQIEEIDAQRDQWSYVVFFVALLHDIAKPITDLRIQ</sequence>
<organism evidence="2 3">
    <name type="scientific">Delftia lacustris</name>
    <dbReference type="NCBI Taxonomy" id="558537"/>
    <lineage>
        <taxon>Bacteria</taxon>
        <taxon>Pseudomonadati</taxon>
        <taxon>Pseudomonadota</taxon>
        <taxon>Betaproteobacteria</taxon>
        <taxon>Burkholderiales</taxon>
        <taxon>Comamonadaceae</taxon>
        <taxon>Delftia</taxon>
    </lineage>
</organism>